<dbReference type="InParanoid" id="A0A2G5DIX8"/>
<protein>
    <submittedName>
        <fullName evidence="1">Uncharacterized protein</fullName>
    </submittedName>
</protein>
<dbReference type="Proteomes" id="UP000230069">
    <property type="component" value="Unassembled WGS sequence"/>
</dbReference>
<name>A0A2G5DIX8_AQUCA</name>
<proteinExistence type="predicted"/>
<reference evidence="1 2" key="1">
    <citation type="submission" date="2017-09" db="EMBL/GenBank/DDBJ databases">
        <title>WGS assembly of Aquilegia coerulea Goldsmith.</title>
        <authorList>
            <person name="Hodges S."/>
            <person name="Kramer E."/>
            <person name="Nordborg M."/>
            <person name="Tomkins J."/>
            <person name="Borevitz J."/>
            <person name="Derieg N."/>
            <person name="Yan J."/>
            <person name="Mihaltcheva S."/>
            <person name="Hayes R.D."/>
            <person name="Rokhsar D."/>
        </authorList>
    </citation>
    <scope>NUCLEOTIDE SEQUENCE [LARGE SCALE GENOMIC DNA]</scope>
    <source>
        <strain evidence="2">cv. Goldsmith</strain>
    </source>
</reference>
<evidence type="ECO:0000313" key="1">
    <source>
        <dbReference type="EMBL" id="PIA43187.1"/>
    </source>
</evidence>
<dbReference type="EMBL" id="KZ305037">
    <property type="protein sequence ID" value="PIA43187.1"/>
    <property type="molecule type" value="Genomic_DNA"/>
</dbReference>
<evidence type="ECO:0000313" key="2">
    <source>
        <dbReference type="Proteomes" id="UP000230069"/>
    </source>
</evidence>
<dbReference type="AlphaFoldDB" id="A0A2G5DIX8"/>
<organism evidence="1 2">
    <name type="scientific">Aquilegia coerulea</name>
    <name type="common">Rocky mountain columbine</name>
    <dbReference type="NCBI Taxonomy" id="218851"/>
    <lineage>
        <taxon>Eukaryota</taxon>
        <taxon>Viridiplantae</taxon>
        <taxon>Streptophyta</taxon>
        <taxon>Embryophyta</taxon>
        <taxon>Tracheophyta</taxon>
        <taxon>Spermatophyta</taxon>
        <taxon>Magnoliopsida</taxon>
        <taxon>Ranunculales</taxon>
        <taxon>Ranunculaceae</taxon>
        <taxon>Thalictroideae</taxon>
        <taxon>Aquilegia</taxon>
    </lineage>
</organism>
<gene>
    <name evidence="1" type="ORF">AQUCO_02000551v1</name>
</gene>
<keyword evidence="2" id="KW-1185">Reference proteome</keyword>
<accession>A0A2G5DIX8</accession>
<sequence>MKPWTFDATCRCYRVGIQTEEDIFAWGGAVWGVFLSLVTCQSKQAAAMCYDHRLNGGDHLINGVNQLATSIFFRLTSF</sequence>